<protein>
    <submittedName>
        <fullName evidence="1">Uncharacterized protein</fullName>
    </submittedName>
</protein>
<proteinExistence type="predicted"/>
<sequence length="75" mass="8293">MSDGPYEACHTSKDTAPYLYGIDGPGQGLGYYAWLLFPGNTFATMEDAAKAARLMNLAFSEGQKERSRQIKELLE</sequence>
<name>A0A6J5NKB7_9CAUD</name>
<reference evidence="1" key="1">
    <citation type="submission" date="2020-04" db="EMBL/GenBank/DDBJ databases">
        <authorList>
            <person name="Chiriac C."/>
            <person name="Salcher M."/>
            <person name="Ghai R."/>
            <person name="Kavagutti S V."/>
        </authorList>
    </citation>
    <scope>NUCLEOTIDE SEQUENCE</scope>
</reference>
<dbReference type="EMBL" id="LR796657">
    <property type="protein sequence ID" value="CAB4157901.1"/>
    <property type="molecule type" value="Genomic_DNA"/>
</dbReference>
<evidence type="ECO:0000313" key="1">
    <source>
        <dbReference type="EMBL" id="CAB4157901.1"/>
    </source>
</evidence>
<accession>A0A6J5NKB7</accession>
<organism evidence="1">
    <name type="scientific">uncultured Caudovirales phage</name>
    <dbReference type="NCBI Taxonomy" id="2100421"/>
    <lineage>
        <taxon>Viruses</taxon>
        <taxon>Duplodnaviria</taxon>
        <taxon>Heunggongvirae</taxon>
        <taxon>Uroviricota</taxon>
        <taxon>Caudoviricetes</taxon>
        <taxon>Peduoviridae</taxon>
        <taxon>Maltschvirus</taxon>
        <taxon>Maltschvirus maltsch</taxon>
    </lineage>
</organism>
<gene>
    <name evidence="1" type="ORF">UFOVP681_53</name>
</gene>